<name>A0A4V6NZ57_9SPHI</name>
<accession>A0A4V6NZ57</accession>
<organism evidence="1 2">
    <name type="scientific">Anseongella ginsenosidimutans</name>
    <dbReference type="NCBI Taxonomy" id="496056"/>
    <lineage>
        <taxon>Bacteria</taxon>
        <taxon>Pseudomonadati</taxon>
        <taxon>Bacteroidota</taxon>
        <taxon>Sphingobacteriia</taxon>
        <taxon>Sphingobacteriales</taxon>
        <taxon>Sphingobacteriaceae</taxon>
        <taxon>Anseongella</taxon>
    </lineage>
</organism>
<gene>
    <name evidence="1" type="ORF">EDD80_101402</name>
</gene>
<sequence length="106" mass="11605">MALVWSFSCSGDSEEALFDRPDCSVPVSLSGDIMPLLQSNCAIDGCHTAGTGLPDFMVKENILEYADEIKKRTREGSMPPPYSGIVLTSEEINMITCWVDQGKKDN</sequence>
<dbReference type="EMBL" id="SMAD01000001">
    <property type="protein sequence ID" value="TCS90203.1"/>
    <property type="molecule type" value="Genomic_DNA"/>
</dbReference>
<evidence type="ECO:0000313" key="2">
    <source>
        <dbReference type="Proteomes" id="UP000295807"/>
    </source>
</evidence>
<evidence type="ECO:0008006" key="3">
    <source>
        <dbReference type="Google" id="ProtNLM"/>
    </source>
</evidence>
<protein>
    <recommendedName>
        <fullName evidence="3">Cytochrome c domain-containing protein</fullName>
    </recommendedName>
</protein>
<reference evidence="1 2" key="1">
    <citation type="submission" date="2019-03" db="EMBL/GenBank/DDBJ databases">
        <title>Genomic Encyclopedia of Type Strains, Phase IV (KMG-IV): sequencing the most valuable type-strain genomes for metagenomic binning, comparative biology and taxonomic classification.</title>
        <authorList>
            <person name="Goeker M."/>
        </authorList>
    </citation>
    <scope>NUCLEOTIDE SEQUENCE [LARGE SCALE GENOMIC DNA]</scope>
    <source>
        <strain evidence="1 2">DSM 21100</strain>
    </source>
</reference>
<keyword evidence="2" id="KW-1185">Reference proteome</keyword>
<dbReference type="AlphaFoldDB" id="A0A4V6NZ57"/>
<dbReference type="Proteomes" id="UP000295807">
    <property type="component" value="Unassembled WGS sequence"/>
</dbReference>
<comment type="caution">
    <text evidence="1">The sequence shown here is derived from an EMBL/GenBank/DDBJ whole genome shotgun (WGS) entry which is preliminary data.</text>
</comment>
<evidence type="ECO:0000313" key="1">
    <source>
        <dbReference type="EMBL" id="TCS90203.1"/>
    </source>
</evidence>
<proteinExistence type="predicted"/>